<dbReference type="AlphaFoldDB" id="A0A146K7T2"/>
<keyword evidence="3" id="KW-0812">Transmembrane</keyword>
<dbReference type="PANTHER" id="PTHR42901:SF1">
    <property type="entry name" value="ALCOHOL DEHYDROGENASE"/>
    <property type="match status" value="1"/>
</dbReference>
<dbReference type="InterPro" id="IPR036291">
    <property type="entry name" value="NAD(P)-bd_dom_sf"/>
</dbReference>
<proteinExistence type="inferred from homology"/>
<dbReference type="CDD" id="cd05233">
    <property type="entry name" value="SDR_c"/>
    <property type="match status" value="1"/>
</dbReference>
<protein>
    <submittedName>
        <fullName evidence="4">Reductase</fullName>
    </submittedName>
</protein>
<dbReference type="Gene3D" id="3.40.50.720">
    <property type="entry name" value="NAD(P)-binding Rossmann-like Domain"/>
    <property type="match status" value="1"/>
</dbReference>
<gene>
    <name evidence="4" type="ORF">TPC1_16363</name>
</gene>
<evidence type="ECO:0000256" key="2">
    <source>
        <dbReference type="ARBA" id="ARBA00023002"/>
    </source>
</evidence>
<feature type="non-terminal residue" evidence="4">
    <location>
        <position position="1"/>
    </location>
</feature>
<comment type="similarity">
    <text evidence="1">Belongs to the short-chain dehydrogenases/reductases (SDR) family.</text>
</comment>
<keyword evidence="3" id="KW-0472">Membrane</keyword>
<dbReference type="PANTHER" id="PTHR42901">
    <property type="entry name" value="ALCOHOL DEHYDROGENASE"/>
    <property type="match status" value="1"/>
</dbReference>
<evidence type="ECO:0000256" key="1">
    <source>
        <dbReference type="ARBA" id="ARBA00006484"/>
    </source>
</evidence>
<evidence type="ECO:0000313" key="4">
    <source>
        <dbReference type="EMBL" id="JAP91875.1"/>
    </source>
</evidence>
<reference evidence="4" key="1">
    <citation type="submission" date="2015-07" db="EMBL/GenBank/DDBJ databases">
        <title>Adaptation to a free-living lifestyle via gene acquisitions in the diplomonad Trepomonas sp. PC1.</title>
        <authorList>
            <person name="Xu F."/>
            <person name="Jerlstrom-Hultqvist J."/>
            <person name="Kolisko M."/>
            <person name="Simpson A.G.B."/>
            <person name="Roger A.J."/>
            <person name="Svard S.G."/>
            <person name="Andersson J.O."/>
        </authorList>
    </citation>
    <scope>NUCLEOTIDE SEQUENCE</scope>
    <source>
        <strain evidence="4">PC1</strain>
    </source>
</reference>
<dbReference type="EMBL" id="GDID01004731">
    <property type="protein sequence ID" value="JAP91875.1"/>
    <property type="molecule type" value="Transcribed_RNA"/>
</dbReference>
<evidence type="ECO:0000256" key="3">
    <source>
        <dbReference type="SAM" id="Phobius"/>
    </source>
</evidence>
<dbReference type="Pfam" id="PF00106">
    <property type="entry name" value="adh_short"/>
    <property type="match status" value="1"/>
</dbReference>
<dbReference type="GO" id="GO:0016491">
    <property type="term" value="F:oxidoreductase activity"/>
    <property type="evidence" value="ECO:0007669"/>
    <property type="project" value="UniProtKB-KW"/>
</dbReference>
<sequence length="288" mass="32151">LVVSIVSVILLIIYYFYLNANVDIKKRYKCSYVVITGATGGIGTVLTQKMLQKGLNVIAIGRNQQLLDKLCLNTAPNCKVVPFLFDFTDDLLTFAPRFEKMLQLNQIPKQEIGLCYSNIGYSDYKLYHESSYEEKIKFFQANLGSHTLMGDYFVRLFMERKCRSGLCFTSSAEAYIIGHKVSMYHVSKRALTALGSALHVEYPQFDVLTVHPTAVTGRVLSEFSKKVGNKSEFKAVAVTEADVVQHLVSRLGKMSHSDVGLSTDVVNIGSRLLGNRGITWIHKVIGGM</sequence>
<keyword evidence="3" id="KW-1133">Transmembrane helix</keyword>
<keyword evidence="2" id="KW-0560">Oxidoreductase</keyword>
<dbReference type="SUPFAM" id="SSF51735">
    <property type="entry name" value="NAD(P)-binding Rossmann-fold domains"/>
    <property type="match status" value="1"/>
</dbReference>
<name>A0A146K7T2_9EUKA</name>
<feature type="transmembrane region" description="Helical" evidence="3">
    <location>
        <begin position="6"/>
        <end position="22"/>
    </location>
</feature>
<dbReference type="InterPro" id="IPR002347">
    <property type="entry name" value="SDR_fam"/>
</dbReference>
<accession>A0A146K7T2</accession>
<organism evidence="4">
    <name type="scientific">Trepomonas sp. PC1</name>
    <dbReference type="NCBI Taxonomy" id="1076344"/>
    <lineage>
        <taxon>Eukaryota</taxon>
        <taxon>Metamonada</taxon>
        <taxon>Diplomonadida</taxon>
        <taxon>Hexamitidae</taxon>
        <taxon>Hexamitinae</taxon>
        <taxon>Trepomonas</taxon>
    </lineage>
</organism>